<feature type="repeat" description="TPR" evidence="3">
    <location>
        <begin position="30"/>
        <end position="63"/>
    </location>
</feature>
<reference evidence="4" key="2">
    <citation type="submission" date="2022-11" db="EMBL/GenBank/DDBJ databases">
        <title>Role of the vibriolysin VemA secreted by the emergent pathogen Vibrio europaeus in the colonization of Manila clam mucus.</title>
        <authorList>
            <person name="Martinez C."/>
            <person name="Rodriguez S."/>
            <person name="Vences A."/>
            <person name="Barja J.L."/>
            <person name="Toranzo A.E."/>
            <person name="Dubert J."/>
        </authorList>
    </citation>
    <scope>NUCLEOTIDE SEQUENCE</scope>
    <source>
        <strain evidence="4">3454</strain>
    </source>
</reference>
<dbReference type="SUPFAM" id="SSF48452">
    <property type="entry name" value="TPR-like"/>
    <property type="match status" value="1"/>
</dbReference>
<evidence type="ECO:0000256" key="2">
    <source>
        <dbReference type="ARBA" id="ARBA00022803"/>
    </source>
</evidence>
<sequence>MRLIILVSPLMLTGCMTSTQIQNSDAQQRSEARIELGIGYMQRGDMRKAQENLEQALKHSPNYYRAQLSIAHYYEQVGETQSAEYFYKKALKRHPSNGNVLNNYGTFLCKQGEFTLADRYFNQAIQQQNYYLTSTSYENAALCAMKAQQTEQAISYFKRALDFEPDRVRSALTLAELEVRVGSLEDARLRLVRFHHKFGPRKPSLRLLIELEQKAGNPTLAEEYKRKLDGLS</sequence>
<name>A0A178JDL2_9VIBR</name>
<dbReference type="NCBIfam" id="TIGR02521">
    <property type="entry name" value="type_IV_pilW"/>
    <property type="match status" value="1"/>
</dbReference>
<dbReference type="GeneID" id="78074811"/>
<dbReference type="InterPro" id="IPR051012">
    <property type="entry name" value="CellSynth/LPSAsmb/PSIAsmb"/>
</dbReference>
<evidence type="ECO:0000313" key="4">
    <source>
        <dbReference type="EMBL" id="MDC5740882.1"/>
    </source>
</evidence>
<accession>A0A178JDL2</accession>
<dbReference type="PROSITE" id="PS51257">
    <property type="entry name" value="PROKAR_LIPOPROTEIN"/>
    <property type="match status" value="1"/>
</dbReference>
<protein>
    <submittedName>
        <fullName evidence="5">Type IV pilus biogenesis/stability protein PilW</fullName>
    </submittedName>
</protein>
<dbReference type="Proteomes" id="UP001150001">
    <property type="component" value="Unassembled WGS sequence"/>
</dbReference>
<organism evidence="5 6">
    <name type="scientific">Vibrio europaeus</name>
    <dbReference type="NCBI Taxonomy" id="300876"/>
    <lineage>
        <taxon>Bacteria</taxon>
        <taxon>Pseudomonadati</taxon>
        <taxon>Pseudomonadota</taxon>
        <taxon>Gammaproteobacteria</taxon>
        <taxon>Vibrionales</taxon>
        <taxon>Vibrionaceae</taxon>
        <taxon>Vibrio</taxon>
        <taxon>Vibrio oreintalis group</taxon>
    </lineage>
</organism>
<dbReference type="InterPro" id="IPR013360">
    <property type="entry name" value="Pilus_4_PilW"/>
</dbReference>
<keyword evidence="2 3" id="KW-0802">TPR repeat</keyword>
<keyword evidence="1" id="KW-0677">Repeat</keyword>
<dbReference type="EMBL" id="LUAX01000001">
    <property type="protein sequence ID" value="OAN00263.1"/>
    <property type="molecule type" value="Genomic_DNA"/>
</dbReference>
<dbReference type="Proteomes" id="UP000094761">
    <property type="component" value="Unassembled WGS sequence"/>
</dbReference>
<gene>
    <name evidence="4" type="primary">pilW</name>
    <name evidence="5" type="ORF">AZ468_03830</name>
    <name evidence="4" type="ORF">OPW20_12450</name>
</gene>
<dbReference type="AlphaFoldDB" id="A0A178JDL2"/>
<dbReference type="PANTHER" id="PTHR45586">
    <property type="entry name" value="TPR REPEAT-CONTAINING PROTEIN PA4667"/>
    <property type="match status" value="1"/>
</dbReference>
<feature type="repeat" description="TPR" evidence="3">
    <location>
        <begin position="134"/>
        <end position="167"/>
    </location>
</feature>
<evidence type="ECO:0000313" key="7">
    <source>
        <dbReference type="Proteomes" id="UP001150001"/>
    </source>
</evidence>
<dbReference type="Pfam" id="PF13432">
    <property type="entry name" value="TPR_16"/>
    <property type="match status" value="1"/>
</dbReference>
<dbReference type="EMBL" id="JAPFIT010000016">
    <property type="protein sequence ID" value="MDC5740882.1"/>
    <property type="molecule type" value="Genomic_DNA"/>
</dbReference>
<reference evidence="5 6" key="1">
    <citation type="submission" date="2016-03" db="EMBL/GenBank/DDBJ databases">
        <title>Draft genome sequence of the Vibrio tubiashii subs. europaeus.</title>
        <authorList>
            <person name="Spinard E."/>
            <person name="Dubert J."/>
            <person name="Nelson D.R."/>
            <person name="Barja J.L."/>
        </authorList>
    </citation>
    <scope>NUCLEOTIDE SEQUENCE [LARGE SCALE GENOMIC DNA]</scope>
    <source>
        <strain evidence="6">PP-638</strain>
        <strain evidence="5">PP2-638</strain>
    </source>
</reference>
<evidence type="ECO:0000313" key="6">
    <source>
        <dbReference type="Proteomes" id="UP000094761"/>
    </source>
</evidence>
<dbReference type="PROSITE" id="PS50005">
    <property type="entry name" value="TPR"/>
    <property type="match status" value="3"/>
</dbReference>
<evidence type="ECO:0000256" key="3">
    <source>
        <dbReference type="PROSITE-ProRule" id="PRU00339"/>
    </source>
</evidence>
<dbReference type="InterPro" id="IPR011990">
    <property type="entry name" value="TPR-like_helical_dom_sf"/>
</dbReference>
<dbReference type="SMART" id="SM00028">
    <property type="entry name" value="TPR"/>
    <property type="match status" value="4"/>
</dbReference>
<comment type="caution">
    <text evidence="5">The sequence shown here is derived from an EMBL/GenBank/DDBJ whole genome shotgun (WGS) entry which is preliminary data.</text>
</comment>
<keyword evidence="7" id="KW-1185">Reference proteome</keyword>
<dbReference type="Gene3D" id="1.25.40.10">
    <property type="entry name" value="Tetratricopeptide repeat domain"/>
    <property type="match status" value="1"/>
</dbReference>
<dbReference type="RefSeq" id="WP_069666210.1">
    <property type="nucleotide sequence ID" value="NZ_JAPFIM010000017.1"/>
</dbReference>
<dbReference type="OrthoDB" id="9814042at2"/>
<evidence type="ECO:0000313" key="5">
    <source>
        <dbReference type="EMBL" id="OAN00263.1"/>
    </source>
</evidence>
<proteinExistence type="predicted"/>
<dbReference type="PANTHER" id="PTHR45586:SF1">
    <property type="entry name" value="LIPOPOLYSACCHARIDE ASSEMBLY PROTEIN B"/>
    <property type="match status" value="1"/>
</dbReference>
<evidence type="ECO:0000256" key="1">
    <source>
        <dbReference type="ARBA" id="ARBA00022737"/>
    </source>
</evidence>
<dbReference type="InterPro" id="IPR019734">
    <property type="entry name" value="TPR_rpt"/>
</dbReference>
<feature type="repeat" description="TPR" evidence="3">
    <location>
        <begin position="64"/>
        <end position="97"/>
    </location>
</feature>
<dbReference type="Pfam" id="PF13424">
    <property type="entry name" value="TPR_12"/>
    <property type="match status" value="1"/>
</dbReference>